<dbReference type="CDD" id="cd08241">
    <property type="entry name" value="QOR1"/>
    <property type="match status" value="1"/>
</dbReference>
<dbReference type="Gene3D" id="3.90.180.10">
    <property type="entry name" value="Medium-chain alcohol dehydrogenases, catalytic domain"/>
    <property type="match status" value="1"/>
</dbReference>
<accession>A0ABT7LM42</accession>
<name>A0ABT7LM42_9BURK</name>
<reference evidence="2 3" key="1">
    <citation type="submission" date="2023-06" db="EMBL/GenBank/DDBJ databases">
        <title>Pelomonas sp. APW6 16S ribosomal RNA gene genome sequencing and assembly.</title>
        <authorList>
            <person name="Woo H."/>
        </authorList>
    </citation>
    <scope>NUCLEOTIDE SEQUENCE [LARGE SCALE GENOMIC DNA]</scope>
    <source>
        <strain evidence="2 3">APW6</strain>
    </source>
</reference>
<dbReference type="InterPro" id="IPR013154">
    <property type="entry name" value="ADH-like_N"/>
</dbReference>
<organism evidence="2 3">
    <name type="scientific">Roseateles subflavus</name>
    <dbReference type="NCBI Taxonomy" id="3053353"/>
    <lineage>
        <taxon>Bacteria</taxon>
        <taxon>Pseudomonadati</taxon>
        <taxon>Pseudomonadota</taxon>
        <taxon>Betaproteobacteria</taxon>
        <taxon>Burkholderiales</taxon>
        <taxon>Sphaerotilaceae</taxon>
        <taxon>Roseateles</taxon>
    </lineage>
</organism>
<dbReference type="GO" id="GO:0016491">
    <property type="term" value="F:oxidoreductase activity"/>
    <property type="evidence" value="ECO:0007669"/>
    <property type="project" value="UniProtKB-KW"/>
</dbReference>
<evidence type="ECO:0000313" key="2">
    <source>
        <dbReference type="EMBL" id="MDL5033938.1"/>
    </source>
</evidence>
<dbReference type="PANTHER" id="PTHR43677">
    <property type="entry name" value="SHORT-CHAIN DEHYDROGENASE/REDUCTASE"/>
    <property type="match status" value="1"/>
</dbReference>
<dbReference type="SUPFAM" id="SSF51735">
    <property type="entry name" value="NAD(P)-binding Rossmann-fold domains"/>
    <property type="match status" value="1"/>
</dbReference>
<dbReference type="Proteomes" id="UP001238603">
    <property type="component" value="Unassembled WGS sequence"/>
</dbReference>
<dbReference type="InterPro" id="IPR013149">
    <property type="entry name" value="ADH-like_C"/>
</dbReference>
<evidence type="ECO:0000313" key="3">
    <source>
        <dbReference type="Proteomes" id="UP001238603"/>
    </source>
</evidence>
<dbReference type="InterPro" id="IPR020843">
    <property type="entry name" value="ER"/>
</dbReference>
<evidence type="ECO:0000259" key="1">
    <source>
        <dbReference type="SMART" id="SM00829"/>
    </source>
</evidence>
<dbReference type="InterPro" id="IPR011032">
    <property type="entry name" value="GroES-like_sf"/>
</dbReference>
<dbReference type="Gene3D" id="3.40.50.720">
    <property type="entry name" value="NAD(P)-binding Rossmann-like Domain"/>
    <property type="match status" value="1"/>
</dbReference>
<dbReference type="PANTHER" id="PTHR43677:SF4">
    <property type="entry name" value="QUINONE OXIDOREDUCTASE-LIKE PROTEIN 2"/>
    <property type="match status" value="1"/>
</dbReference>
<dbReference type="EC" id="1.-.-.-" evidence="2"/>
<protein>
    <submittedName>
        <fullName evidence="2">NADPH:quinone oxidoreductase family protein</fullName>
        <ecNumber evidence="2">1.-.-.-</ecNumber>
    </submittedName>
</protein>
<dbReference type="InterPro" id="IPR002364">
    <property type="entry name" value="Quin_OxRdtase/zeta-crystal_CS"/>
</dbReference>
<keyword evidence="3" id="KW-1185">Reference proteome</keyword>
<dbReference type="Pfam" id="PF08240">
    <property type="entry name" value="ADH_N"/>
    <property type="match status" value="1"/>
</dbReference>
<dbReference type="InterPro" id="IPR036291">
    <property type="entry name" value="NAD(P)-bd_dom_sf"/>
</dbReference>
<sequence length="326" mass="34343">MHAWISPDAAGVDTLRWEPRPLPLPAAGEVRVRIHAASLNFPDLLIVQGKYQMRPPLPFVPGAEFAGVVEAVGEGVRHLQPGSRVAGFTGTGGFATHACVSAALLAPLPDAFDLEAAAAFICTYATSQHALLDRAQLQPGETVLVLGAAGGVGTAAIQLAKAAGATVIAAASSTEKSQRCRAIGADHVIDLSTQDLRNTLKELTGGQGPNVIYDPVGGELSEAAFRSIAWRGRHLVVGFAQGQIPALPLNLCLLKGASLIGVFWGEFAKREPQRNAAMLGELVRLHLAGRIAPVIDQRFAMRDLPAAFARMQSRQVTGKVLLINEP</sequence>
<keyword evidence="2" id="KW-0560">Oxidoreductase</keyword>
<dbReference type="SMART" id="SM00829">
    <property type="entry name" value="PKS_ER"/>
    <property type="match status" value="1"/>
</dbReference>
<dbReference type="PROSITE" id="PS01162">
    <property type="entry name" value="QOR_ZETA_CRYSTAL"/>
    <property type="match status" value="1"/>
</dbReference>
<dbReference type="EMBL" id="JASVDS010000006">
    <property type="protein sequence ID" value="MDL5033938.1"/>
    <property type="molecule type" value="Genomic_DNA"/>
</dbReference>
<dbReference type="Pfam" id="PF00107">
    <property type="entry name" value="ADH_zinc_N"/>
    <property type="match status" value="1"/>
</dbReference>
<gene>
    <name evidence="2" type="ORF">QRD43_18670</name>
</gene>
<comment type="caution">
    <text evidence="2">The sequence shown here is derived from an EMBL/GenBank/DDBJ whole genome shotgun (WGS) entry which is preliminary data.</text>
</comment>
<proteinExistence type="predicted"/>
<dbReference type="SUPFAM" id="SSF50129">
    <property type="entry name" value="GroES-like"/>
    <property type="match status" value="1"/>
</dbReference>
<dbReference type="InterPro" id="IPR051397">
    <property type="entry name" value="Zn-ADH-like_protein"/>
</dbReference>
<dbReference type="RefSeq" id="WP_285984018.1">
    <property type="nucleotide sequence ID" value="NZ_JASVDS010000006.1"/>
</dbReference>
<feature type="domain" description="Enoyl reductase (ER)" evidence="1">
    <location>
        <begin position="11"/>
        <end position="322"/>
    </location>
</feature>